<keyword evidence="3" id="KW-1185">Reference proteome</keyword>
<protein>
    <recommendedName>
        <fullName evidence="1">ATP-dependent RNA helicase Ski2/MTR4 C-terminal domain-containing protein</fullName>
    </recommendedName>
</protein>
<reference evidence="3" key="1">
    <citation type="journal article" date="2019" name="Int. J. Syst. Evol. Microbiol.">
        <title>The Global Catalogue of Microorganisms (GCM) 10K type strain sequencing project: providing services to taxonomists for standard genome sequencing and annotation.</title>
        <authorList>
            <consortium name="The Broad Institute Genomics Platform"/>
            <consortium name="The Broad Institute Genome Sequencing Center for Infectious Disease"/>
            <person name="Wu L."/>
            <person name="Ma J."/>
        </authorList>
    </citation>
    <scope>NUCLEOTIDE SEQUENCE [LARGE SCALE GENOMIC DNA]</scope>
    <source>
        <strain evidence="3">NBRC 110608</strain>
    </source>
</reference>
<dbReference type="Gene3D" id="1.10.3380.30">
    <property type="match status" value="1"/>
</dbReference>
<sequence length="102" mass="11511">MREMDKIWSDLEDQQRLHRLTPMNPPDAGIAWMVHRWASGQRLEVVLRDSELSAGDFVRRCKQLVDLLDQVADATADPALRKSARSAVDAVMRGVVAADRLD</sequence>
<dbReference type="EMBL" id="AP027735">
    <property type="protein sequence ID" value="BDZ57946.1"/>
    <property type="molecule type" value="Genomic_DNA"/>
</dbReference>
<gene>
    <name evidence="2" type="ORF">GCM10025872_16030</name>
</gene>
<name>A0ABM8HAJ5_9MICO</name>
<evidence type="ECO:0000313" key="2">
    <source>
        <dbReference type="EMBL" id="BDZ57946.1"/>
    </source>
</evidence>
<dbReference type="Pfam" id="PF08148">
    <property type="entry name" value="DSHCT"/>
    <property type="match status" value="1"/>
</dbReference>
<dbReference type="InterPro" id="IPR012961">
    <property type="entry name" value="Ski2/MTR4_C"/>
</dbReference>
<evidence type="ECO:0000259" key="1">
    <source>
        <dbReference type="SMART" id="SM01142"/>
    </source>
</evidence>
<evidence type="ECO:0000313" key="3">
    <source>
        <dbReference type="Proteomes" id="UP001321421"/>
    </source>
</evidence>
<accession>A0ABM8HAJ5</accession>
<feature type="domain" description="ATP-dependent RNA helicase Ski2/MTR4 C-terminal" evidence="1">
    <location>
        <begin position="2"/>
        <end position="101"/>
    </location>
</feature>
<proteinExistence type="predicted"/>
<dbReference type="Proteomes" id="UP001321421">
    <property type="component" value="Chromosome"/>
</dbReference>
<dbReference type="SMART" id="SM01142">
    <property type="entry name" value="DSHCT"/>
    <property type="match status" value="1"/>
</dbReference>
<organism evidence="2 3">
    <name type="scientific">Barrientosiimonas endolithica</name>
    <dbReference type="NCBI Taxonomy" id="1535208"/>
    <lineage>
        <taxon>Bacteria</taxon>
        <taxon>Bacillati</taxon>
        <taxon>Actinomycetota</taxon>
        <taxon>Actinomycetes</taxon>
        <taxon>Micrococcales</taxon>
        <taxon>Dermacoccaceae</taxon>
        <taxon>Barrientosiimonas</taxon>
    </lineage>
</organism>